<keyword evidence="13 16" id="KW-1133">Transmembrane helix</keyword>
<dbReference type="InterPro" id="IPR018303">
    <property type="entry name" value="ATPase_P-typ_P_site"/>
</dbReference>
<dbReference type="SUPFAM" id="SSF81665">
    <property type="entry name" value="Calcium ATPase, transmembrane domain M"/>
    <property type="match status" value="1"/>
</dbReference>
<reference evidence="18" key="1">
    <citation type="journal article" date="2000" name="FEMS Microbiol. Lett.">
        <title>The staphylokinase gene is located in the structural gene encoding N-acetylmuramyl-L-alanine amidase in methicillin-resistant Staphylococcus aureus.</title>
        <authorList>
            <person name="Horii T."/>
            <person name="Yokoyama K."/>
            <person name="Barua S."/>
            <person name="Odagiri T."/>
            <person name="Futamura N."/>
            <person name="Hasegawa T."/>
            <person name="Ohta M."/>
        </authorList>
    </citation>
    <scope>NUCLEOTIDE SEQUENCE</scope>
</reference>
<evidence type="ECO:0000256" key="11">
    <source>
        <dbReference type="ARBA" id="ARBA00022958"/>
    </source>
</evidence>
<feature type="transmembrane region" description="Helical" evidence="16">
    <location>
        <begin position="249"/>
        <end position="274"/>
    </location>
</feature>
<dbReference type="NCBIfam" id="TIGR01494">
    <property type="entry name" value="ATPase_P-type"/>
    <property type="match status" value="1"/>
</dbReference>
<keyword evidence="2" id="KW-0813">Transport</keyword>
<accession>Q9LC49</accession>
<evidence type="ECO:0000256" key="1">
    <source>
        <dbReference type="ARBA" id="ARBA00004141"/>
    </source>
</evidence>
<dbReference type="Pfam" id="PF00122">
    <property type="entry name" value="E1-E2_ATPase"/>
    <property type="match status" value="1"/>
</dbReference>
<dbReference type="InterPro" id="IPR008250">
    <property type="entry name" value="ATPase_P-typ_transduc_dom_A_sf"/>
</dbReference>
<dbReference type="InterPro" id="IPR006391">
    <property type="entry name" value="P-type_ATPase_bsu_IA"/>
</dbReference>
<evidence type="ECO:0000256" key="16">
    <source>
        <dbReference type="SAM" id="Phobius"/>
    </source>
</evidence>
<dbReference type="EMBL" id="AB033232">
    <property type="protein sequence ID" value="BAA95008.1"/>
    <property type="molecule type" value="Genomic_DNA"/>
</dbReference>
<sequence length="321" mass="35049">MAETTKIFESHLVKQALKDSVLKLYPVYMIKNPIMFVVEVGMLLALGLTIYPDLFHQESVSRLYVFSIFIILLLTLVFANFSEALAEGRGKAQANALRQTQTEMKARRIKQDGSYEMIDASDLKKGHIVRVATGEQIPNDGKVIKGLATVDESAITGESAPVIKESGGDFDNVIGGTSVASDWLEVEITSEPGHSFLDKMIGLVEGATRKKTPNEIALFTLLMTLTIIFLVVILTMYPLAKFLNFNLSIAMLIALAVCLIPTTIGGLLSAIGIAGMDRVTQFNILAKSGRSVETCGDVNVLILDKTGTITTATVWQMRLFR</sequence>
<evidence type="ECO:0000256" key="10">
    <source>
        <dbReference type="ARBA" id="ARBA00022842"/>
    </source>
</evidence>
<keyword evidence="15 16" id="KW-0472">Membrane</keyword>
<dbReference type="Gene3D" id="1.20.1110.10">
    <property type="entry name" value="Calcium-transporting ATPase, transmembrane domain"/>
    <property type="match status" value="1"/>
</dbReference>
<dbReference type="FunFam" id="2.70.150.10:FF:000010">
    <property type="entry name" value="Potassium-transporting ATPase ATP-binding subunit"/>
    <property type="match status" value="1"/>
</dbReference>
<dbReference type="InterPro" id="IPR023214">
    <property type="entry name" value="HAD_sf"/>
</dbReference>
<dbReference type="GO" id="GO:0016020">
    <property type="term" value="C:membrane"/>
    <property type="evidence" value="ECO:0007669"/>
    <property type="project" value="UniProtKB-SubCell"/>
</dbReference>
<keyword evidence="10" id="KW-0460">Magnesium</keyword>
<dbReference type="InterPro" id="IPR001757">
    <property type="entry name" value="P_typ_ATPase"/>
</dbReference>
<feature type="transmembrane region" description="Helical" evidence="16">
    <location>
        <begin position="33"/>
        <end position="51"/>
    </location>
</feature>
<keyword evidence="9" id="KW-0067">ATP-binding</keyword>
<dbReference type="PANTHER" id="PTHR43743">
    <property type="entry name" value="POTASSIUM-TRANSPORTING ATPASE ATP-BINDING SUBUNIT"/>
    <property type="match status" value="1"/>
</dbReference>
<evidence type="ECO:0000313" key="18">
    <source>
        <dbReference type="EMBL" id="BAA95008.1"/>
    </source>
</evidence>
<keyword evidence="12" id="KW-1278">Translocase</keyword>
<protein>
    <submittedName>
        <fullName evidence="18">KdpB homolog</fullName>
    </submittedName>
</protein>
<dbReference type="InterPro" id="IPR023298">
    <property type="entry name" value="ATPase_P-typ_TM_dom_sf"/>
</dbReference>
<evidence type="ECO:0000259" key="17">
    <source>
        <dbReference type="Pfam" id="PF00122"/>
    </source>
</evidence>
<dbReference type="AlphaFoldDB" id="Q9LC49"/>
<evidence type="ECO:0000256" key="4">
    <source>
        <dbReference type="ARBA" id="ARBA00022538"/>
    </source>
</evidence>
<dbReference type="GO" id="GO:0005524">
    <property type="term" value="F:ATP binding"/>
    <property type="evidence" value="ECO:0007669"/>
    <property type="project" value="UniProtKB-KW"/>
</dbReference>
<keyword evidence="14" id="KW-0406">Ion transport</keyword>
<evidence type="ECO:0000256" key="9">
    <source>
        <dbReference type="ARBA" id="ARBA00022840"/>
    </source>
</evidence>
<keyword evidence="3" id="KW-1003">Cell membrane</keyword>
<evidence type="ECO:0000256" key="5">
    <source>
        <dbReference type="ARBA" id="ARBA00022553"/>
    </source>
</evidence>
<comment type="subcellular location">
    <subcellularLocation>
        <location evidence="1">Membrane</location>
        <topology evidence="1">Multi-pass membrane protein</topology>
    </subcellularLocation>
</comment>
<organism evidence="18">
    <name type="scientific">Staphylococcus aureus</name>
    <dbReference type="NCBI Taxonomy" id="1280"/>
    <lineage>
        <taxon>Bacteria</taxon>
        <taxon>Bacillati</taxon>
        <taxon>Bacillota</taxon>
        <taxon>Bacilli</taxon>
        <taxon>Bacillales</taxon>
        <taxon>Staphylococcaceae</taxon>
        <taxon>Staphylococcus</taxon>
    </lineage>
</organism>
<evidence type="ECO:0000256" key="2">
    <source>
        <dbReference type="ARBA" id="ARBA00022448"/>
    </source>
</evidence>
<keyword evidence="8" id="KW-0547">Nucleotide-binding</keyword>
<dbReference type="PROSITE" id="PS00154">
    <property type="entry name" value="ATPASE_E1_E2"/>
    <property type="match status" value="1"/>
</dbReference>
<dbReference type="SUPFAM" id="SSF81653">
    <property type="entry name" value="Calcium ATPase, transduction domain A"/>
    <property type="match status" value="1"/>
</dbReference>
<keyword evidence="11" id="KW-0630">Potassium</keyword>
<dbReference type="Gene3D" id="3.40.50.1000">
    <property type="entry name" value="HAD superfamily/HAD-like"/>
    <property type="match status" value="1"/>
</dbReference>
<keyword evidence="7" id="KW-0479">Metal-binding</keyword>
<dbReference type="GO" id="GO:0046872">
    <property type="term" value="F:metal ion binding"/>
    <property type="evidence" value="ECO:0007669"/>
    <property type="project" value="UniProtKB-KW"/>
</dbReference>
<name>Q9LC49_STAAU</name>
<dbReference type="InterPro" id="IPR059000">
    <property type="entry name" value="ATPase_P-type_domA"/>
</dbReference>
<evidence type="ECO:0000256" key="15">
    <source>
        <dbReference type="ARBA" id="ARBA00023136"/>
    </source>
</evidence>
<evidence type="ECO:0000256" key="6">
    <source>
        <dbReference type="ARBA" id="ARBA00022692"/>
    </source>
</evidence>
<dbReference type="Gene3D" id="2.70.150.10">
    <property type="entry name" value="Calcium-transporting ATPase, cytoplasmic transduction domain A"/>
    <property type="match status" value="1"/>
</dbReference>
<evidence type="ECO:0000256" key="8">
    <source>
        <dbReference type="ARBA" id="ARBA00022741"/>
    </source>
</evidence>
<feature type="transmembrane region" description="Helical" evidence="16">
    <location>
        <begin position="216"/>
        <end position="237"/>
    </location>
</feature>
<evidence type="ECO:0000256" key="12">
    <source>
        <dbReference type="ARBA" id="ARBA00022967"/>
    </source>
</evidence>
<evidence type="ECO:0000256" key="13">
    <source>
        <dbReference type="ARBA" id="ARBA00022989"/>
    </source>
</evidence>
<feature type="transmembrane region" description="Helical" evidence="16">
    <location>
        <begin position="63"/>
        <end position="81"/>
    </location>
</feature>
<dbReference type="PANTHER" id="PTHR43743:SF1">
    <property type="entry name" value="POTASSIUM-TRANSPORTING ATPASE ATP-BINDING SUBUNIT"/>
    <property type="match status" value="1"/>
</dbReference>
<keyword evidence="6 16" id="KW-0812">Transmembrane</keyword>
<evidence type="ECO:0000256" key="3">
    <source>
        <dbReference type="ARBA" id="ARBA00022475"/>
    </source>
</evidence>
<dbReference type="GO" id="GO:0008556">
    <property type="term" value="F:P-type potassium transmembrane transporter activity"/>
    <property type="evidence" value="ECO:0007669"/>
    <property type="project" value="InterPro"/>
</dbReference>
<dbReference type="GO" id="GO:0016887">
    <property type="term" value="F:ATP hydrolysis activity"/>
    <property type="evidence" value="ECO:0007669"/>
    <property type="project" value="InterPro"/>
</dbReference>
<evidence type="ECO:0000256" key="7">
    <source>
        <dbReference type="ARBA" id="ARBA00022723"/>
    </source>
</evidence>
<evidence type="ECO:0000256" key="14">
    <source>
        <dbReference type="ARBA" id="ARBA00023065"/>
    </source>
</evidence>
<feature type="domain" description="P-type ATPase A" evidence="17">
    <location>
        <begin position="103"/>
        <end position="205"/>
    </location>
</feature>
<keyword evidence="5" id="KW-0597">Phosphoprotein</keyword>
<proteinExistence type="predicted"/>
<keyword evidence="4" id="KW-0633">Potassium transport</keyword>